<evidence type="ECO:0000256" key="2">
    <source>
        <dbReference type="SAM" id="SignalP"/>
    </source>
</evidence>
<feature type="signal peptide" evidence="2">
    <location>
        <begin position="1"/>
        <end position="32"/>
    </location>
</feature>
<proteinExistence type="predicted"/>
<dbReference type="Gene3D" id="2.60.120.260">
    <property type="entry name" value="Galactose-binding domain-like"/>
    <property type="match status" value="4"/>
</dbReference>
<feature type="compositionally biased region" description="Polar residues" evidence="1">
    <location>
        <begin position="499"/>
        <end position="510"/>
    </location>
</feature>
<dbReference type="EMBL" id="RRZA01000039">
    <property type="protein sequence ID" value="MBE0458352.1"/>
    <property type="molecule type" value="Genomic_DNA"/>
</dbReference>
<evidence type="ECO:0000259" key="3">
    <source>
        <dbReference type="PROSITE" id="PS50022"/>
    </source>
</evidence>
<organism evidence="4 5">
    <name type="scientific">Pseudoalteromonas prydzensis</name>
    <dbReference type="NCBI Taxonomy" id="182141"/>
    <lineage>
        <taxon>Bacteria</taxon>
        <taxon>Pseudomonadati</taxon>
        <taxon>Pseudomonadota</taxon>
        <taxon>Gammaproteobacteria</taxon>
        <taxon>Alteromonadales</taxon>
        <taxon>Pseudoalteromonadaceae</taxon>
        <taxon>Pseudoalteromonas</taxon>
    </lineage>
</organism>
<evidence type="ECO:0000313" key="5">
    <source>
        <dbReference type="Proteomes" id="UP000707245"/>
    </source>
</evidence>
<name>A0ABR9FNF8_9GAMM</name>
<keyword evidence="5" id="KW-1185">Reference proteome</keyword>
<reference evidence="4 5" key="1">
    <citation type="submission" date="2020-07" db="EMBL/GenBank/DDBJ databases">
        <title>Halophilic bacteria isolated from french cheeses.</title>
        <authorList>
            <person name="Kothe C.I."/>
            <person name="Farah-Kraiem B."/>
            <person name="Renault P."/>
            <person name="Dridi B."/>
        </authorList>
    </citation>
    <scope>NUCLEOTIDE SEQUENCE [LARGE SCALE GENOMIC DNA]</scope>
    <source>
        <strain evidence="4 5">FME14</strain>
    </source>
</reference>
<feature type="region of interest" description="Disordered" evidence="1">
    <location>
        <begin position="495"/>
        <end position="517"/>
    </location>
</feature>
<sequence length="949" mass="102441">MYKFNLFQLAGTSLLAASLLSGCGGSSNDPQANNVPVTPDITHAQIAGTIIKGVVTNADVSVIALNGSNLAQGSVNKTDQQGDFFIELTSDAGFGINATVKLTIATGDGATMLCDAMRCGDAEFTQATSSAAIAGTEFSTLGLLQVPYGNNADAVADTNLQVNALTTLATELVEQQIAQGRNVSTPELMELAKAQMSALLLRAMGWQTGNTNVFSIPVISADKLENFISDETCEDSDSAEQQCPPQYADEATIKLSLLNASFAQFSESESLKLIMDNAKQNISAALLEDSEALEAFRQRIYDAISIHPLTTELGLSADSIVDLSLPLFDEALSTGPLQEVTTSANLVDAVYSARNAISDAESASKAFDNNLDTKWLDHNDWLGAPTEAEPSWIQVDFATPQAVNSVFITSANDAPERDPENFTVVGSNDGGETWLTLANIVGASFDERLTRQEFSFINGQKYSSYRLNITKNKNNDGLVQLSEIQMVGPVFSSVDHTDTSSGTASASNSIGDAENHDKAFDNDAATKWLDHNDWQGAPSEEKPSWIQMDFASPVAVDQLMIISANDAPERDPENFAILASNDAGTTWQKLASWVGESFEERGQRKTFSFQNQLAFDSYRLEVTKNKNNDGLLQIAEVGLIGPELPGADHSKMSGASYSARFSISDSEGAAQAFDGDLNTKWLDHNDWQGPPTAEDPAWIQVMLPQAKAVNTLTLTSAGDAPERDPDSFMLLASNDGENWSSIGAWVGESFAQRLEQRSFPVANALAYSYYRLAISKNANNDGLVQLAEVGLVGPDYAFSDLSTLAGNVFSARYSIGDAESADKAFDHDKETKWLDHNDWQGPPTAEDPAWIQVDFSEAQTVSGLAITSANDAPERDPENFSLLGSNDGGQTWTLVSKWIGESWDERLERRSFEFNNGFAFLSYRLSVSKNANNDGLLQIAEIELLGLEK</sequence>
<dbReference type="InterPro" id="IPR000421">
    <property type="entry name" value="FA58C"/>
</dbReference>
<feature type="domain" description="F5/8 type C" evidence="3">
    <location>
        <begin position="320"/>
        <end position="446"/>
    </location>
</feature>
<evidence type="ECO:0000256" key="1">
    <source>
        <dbReference type="SAM" id="MobiDB-lite"/>
    </source>
</evidence>
<dbReference type="RefSeq" id="WP_192542066.1">
    <property type="nucleotide sequence ID" value="NZ_JBQELX010000138.1"/>
</dbReference>
<dbReference type="InterPro" id="IPR008979">
    <property type="entry name" value="Galactose-bd-like_sf"/>
</dbReference>
<dbReference type="PROSITE" id="PS50022">
    <property type="entry name" value="FA58C_3"/>
    <property type="match status" value="4"/>
</dbReference>
<accession>A0ABR9FNF8</accession>
<keyword evidence="2" id="KW-0732">Signal</keyword>
<dbReference type="SUPFAM" id="SSF49785">
    <property type="entry name" value="Galactose-binding domain-like"/>
    <property type="match status" value="4"/>
</dbReference>
<comment type="caution">
    <text evidence="4">The sequence shown here is derived from an EMBL/GenBank/DDBJ whole genome shotgun (WGS) entry which is preliminary data.</text>
</comment>
<dbReference type="Pfam" id="PF00754">
    <property type="entry name" value="F5_F8_type_C"/>
    <property type="match status" value="4"/>
</dbReference>
<feature type="domain" description="F5/8 type C" evidence="3">
    <location>
        <begin position="481"/>
        <end position="599"/>
    </location>
</feature>
<feature type="domain" description="F5/8 type C" evidence="3">
    <location>
        <begin position="632"/>
        <end position="791"/>
    </location>
</feature>
<protein>
    <submittedName>
        <fullName evidence="4">Discoidin domain-containing protein</fullName>
    </submittedName>
</protein>
<dbReference type="Proteomes" id="UP000707245">
    <property type="component" value="Unassembled WGS sequence"/>
</dbReference>
<feature type="domain" description="F5/8 type C" evidence="3">
    <location>
        <begin position="796"/>
        <end position="947"/>
    </location>
</feature>
<dbReference type="PROSITE" id="PS51257">
    <property type="entry name" value="PROKAR_LIPOPROTEIN"/>
    <property type="match status" value="1"/>
</dbReference>
<feature type="chain" id="PRO_5046153080" evidence="2">
    <location>
        <begin position="33"/>
        <end position="949"/>
    </location>
</feature>
<evidence type="ECO:0000313" key="4">
    <source>
        <dbReference type="EMBL" id="MBE0458352.1"/>
    </source>
</evidence>
<gene>
    <name evidence="4" type="ORF">EI167_13015</name>
</gene>